<dbReference type="OrthoDB" id="7699172at2759"/>
<sequence length="240" mass="27734">MESMSDWSTSRALRRACVRLFVETASKQDLEKLISNAGLKAKGVSVTLKKRRLPRMIIYDVPVVQSDYELSQLLRKQNLILTPQHVLKPIFKVGKRDIEVTHWVMKVSLECRDVLVKEGGLYLVWCRCRVKEHCALTRCYKCAQFVKVLLDACLQRGVFPDEWKIARIVVLYKRNGKASKARSYRPISLLNVMSKVLDTDGRQAQNHHEWPVVRETVWLSQGKEYRGSSDGSYRYSAMES</sequence>
<keyword evidence="2" id="KW-1185">Reference proteome</keyword>
<proteinExistence type="predicted"/>
<protein>
    <submittedName>
        <fullName evidence="1">Uncharacterized protein</fullName>
    </submittedName>
</protein>
<gene>
    <name evidence="1" type="ORF">TBRA_LOCUS6262</name>
</gene>
<dbReference type="AlphaFoldDB" id="A0A6H5IC67"/>
<organism evidence="1 2">
    <name type="scientific">Trichogramma brassicae</name>
    <dbReference type="NCBI Taxonomy" id="86971"/>
    <lineage>
        <taxon>Eukaryota</taxon>
        <taxon>Metazoa</taxon>
        <taxon>Ecdysozoa</taxon>
        <taxon>Arthropoda</taxon>
        <taxon>Hexapoda</taxon>
        <taxon>Insecta</taxon>
        <taxon>Pterygota</taxon>
        <taxon>Neoptera</taxon>
        <taxon>Endopterygota</taxon>
        <taxon>Hymenoptera</taxon>
        <taxon>Apocrita</taxon>
        <taxon>Proctotrupomorpha</taxon>
        <taxon>Chalcidoidea</taxon>
        <taxon>Trichogrammatidae</taxon>
        <taxon>Trichogramma</taxon>
    </lineage>
</organism>
<reference evidence="1 2" key="1">
    <citation type="submission" date="2020-02" db="EMBL/GenBank/DDBJ databases">
        <authorList>
            <person name="Ferguson B K."/>
        </authorList>
    </citation>
    <scope>NUCLEOTIDE SEQUENCE [LARGE SCALE GENOMIC DNA]</scope>
</reference>
<dbReference type="Proteomes" id="UP000479190">
    <property type="component" value="Unassembled WGS sequence"/>
</dbReference>
<evidence type="ECO:0000313" key="2">
    <source>
        <dbReference type="Proteomes" id="UP000479190"/>
    </source>
</evidence>
<accession>A0A6H5IC67</accession>
<name>A0A6H5IC67_9HYME</name>
<evidence type="ECO:0000313" key="1">
    <source>
        <dbReference type="EMBL" id="CAB0034364.1"/>
    </source>
</evidence>
<dbReference type="EMBL" id="CADCXV010000740">
    <property type="protein sequence ID" value="CAB0034364.1"/>
    <property type="molecule type" value="Genomic_DNA"/>
</dbReference>